<organism evidence="2 3">
    <name type="scientific">Tanacetum coccineum</name>
    <dbReference type="NCBI Taxonomy" id="301880"/>
    <lineage>
        <taxon>Eukaryota</taxon>
        <taxon>Viridiplantae</taxon>
        <taxon>Streptophyta</taxon>
        <taxon>Embryophyta</taxon>
        <taxon>Tracheophyta</taxon>
        <taxon>Spermatophyta</taxon>
        <taxon>Magnoliopsida</taxon>
        <taxon>eudicotyledons</taxon>
        <taxon>Gunneridae</taxon>
        <taxon>Pentapetalae</taxon>
        <taxon>asterids</taxon>
        <taxon>campanulids</taxon>
        <taxon>Asterales</taxon>
        <taxon>Asteraceae</taxon>
        <taxon>Asteroideae</taxon>
        <taxon>Anthemideae</taxon>
        <taxon>Anthemidinae</taxon>
        <taxon>Tanacetum</taxon>
    </lineage>
</organism>
<proteinExistence type="predicted"/>
<sequence length="253" mass="28331">MVAAGSNFMRKTPQEAYDLIENMTQNHFQWDAEVYYNTTTDMSAHYSETTFASRERVEVLGKQTGYTIQSVQHNPGQGHPNTFYYSNSDESDDDEPSKMIEDQKSIHHLSGSPTPSSDLMVASLSPSLTPTGDSDFILEETDTLLPHHDSTSSEVDDDIFDPEGDIRLLERLLNLDSTKDLPPPHELNNEIFDPEGDILILENLLKDDPSEAKNSKIDSLIKGQSDTFLMGNEDIKLNPPMDVDNLVPILRVS</sequence>
<name>A0ABQ5CAT0_9ASTR</name>
<evidence type="ECO:0000256" key="1">
    <source>
        <dbReference type="SAM" id="MobiDB-lite"/>
    </source>
</evidence>
<protein>
    <recommendedName>
        <fullName evidence="4">Reverse transcriptase domain-containing protein</fullName>
    </recommendedName>
</protein>
<comment type="caution">
    <text evidence="2">The sequence shown here is derived from an EMBL/GenBank/DDBJ whole genome shotgun (WGS) entry which is preliminary data.</text>
</comment>
<evidence type="ECO:0000313" key="3">
    <source>
        <dbReference type="Proteomes" id="UP001151760"/>
    </source>
</evidence>
<accession>A0ABQ5CAT0</accession>
<feature type="region of interest" description="Disordered" evidence="1">
    <location>
        <begin position="69"/>
        <end position="97"/>
    </location>
</feature>
<evidence type="ECO:0000313" key="2">
    <source>
        <dbReference type="EMBL" id="GJT23113.1"/>
    </source>
</evidence>
<keyword evidence="3" id="KW-1185">Reference proteome</keyword>
<feature type="compositionally biased region" description="Polar residues" evidence="1">
    <location>
        <begin position="69"/>
        <end position="85"/>
    </location>
</feature>
<reference evidence="2" key="2">
    <citation type="submission" date="2022-01" db="EMBL/GenBank/DDBJ databases">
        <authorList>
            <person name="Yamashiro T."/>
            <person name="Shiraishi A."/>
            <person name="Satake H."/>
            <person name="Nakayama K."/>
        </authorList>
    </citation>
    <scope>NUCLEOTIDE SEQUENCE</scope>
</reference>
<gene>
    <name evidence="2" type="ORF">Tco_0893050</name>
</gene>
<reference evidence="2" key="1">
    <citation type="journal article" date="2022" name="Int. J. Mol. Sci.">
        <title>Draft Genome of Tanacetum Coccineum: Genomic Comparison of Closely Related Tanacetum-Family Plants.</title>
        <authorList>
            <person name="Yamashiro T."/>
            <person name="Shiraishi A."/>
            <person name="Nakayama K."/>
            <person name="Satake H."/>
        </authorList>
    </citation>
    <scope>NUCLEOTIDE SEQUENCE</scope>
</reference>
<dbReference type="Proteomes" id="UP001151760">
    <property type="component" value="Unassembled WGS sequence"/>
</dbReference>
<dbReference type="EMBL" id="BQNB010014028">
    <property type="protein sequence ID" value="GJT23113.1"/>
    <property type="molecule type" value="Genomic_DNA"/>
</dbReference>
<evidence type="ECO:0008006" key="4">
    <source>
        <dbReference type="Google" id="ProtNLM"/>
    </source>
</evidence>